<evidence type="ECO:0000256" key="3">
    <source>
        <dbReference type="ARBA" id="ARBA00022679"/>
    </source>
</evidence>
<reference evidence="8" key="1">
    <citation type="submission" date="2020-05" db="EMBL/GenBank/DDBJ databases">
        <authorList>
            <person name="Chiriac C."/>
            <person name="Salcher M."/>
            <person name="Ghai R."/>
            <person name="Kavagutti S V."/>
        </authorList>
    </citation>
    <scope>NUCLEOTIDE SEQUENCE</scope>
</reference>
<dbReference type="InterPro" id="IPR050065">
    <property type="entry name" value="GlmU-like"/>
</dbReference>
<evidence type="ECO:0000256" key="5">
    <source>
        <dbReference type="ARBA" id="ARBA00048493"/>
    </source>
</evidence>
<feature type="domain" description="MobA-like NTP transferase" evidence="6">
    <location>
        <begin position="3"/>
        <end position="158"/>
    </location>
</feature>
<protein>
    <recommendedName>
        <fullName evidence="2">UDP-N-acetylglucosamine diphosphorylase</fullName>
        <ecNumber evidence="2">2.7.7.23</ecNumber>
    </recommendedName>
</protein>
<dbReference type="InterPro" id="IPR025877">
    <property type="entry name" value="MobA-like_NTP_Trfase"/>
</dbReference>
<evidence type="ECO:0000256" key="4">
    <source>
        <dbReference type="ARBA" id="ARBA00022695"/>
    </source>
</evidence>
<dbReference type="InterPro" id="IPR001451">
    <property type="entry name" value="Hexapep"/>
</dbReference>
<proteinExistence type="predicted"/>
<organism evidence="8">
    <name type="scientific">freshwater metagenome</name>
    <dbReference type="NCBI Taxonomy" id="449393"/>
    <lineage>
        <taxon>unclassified sequences</taxon>
        <taxon>metagenomes</taxon>
        <taxon>ecological metagenomes</taxon>
    </lineage>
</organism>
<dbReference type="PANTHER" id="PTHR43584:SF3">
    <property type="entry name" value="BIFUNCTIONAL PROTEIN GLMU"/>
    <property type="match status" value="1"/>
</dbReference>
<dbReference type="EMBL" id="CAFABE010000133">
    <property type="protein sequence ID" value="CAB4834576.1"/>
    <property type="molecule type" value="Genomic_DNA"/>
</dbReference>
<dbReference type="InterPro" id="IPR029044">
    <property type="entry name" value="Nucleotide-diphossugar_trans"/>
</dbReference>
<dbReference type="Pfam" id="PF00132">
    <property type="entry name" value="Hexapep"/>
    <property type="match status" value="1"/>
</dbReference>
<dbReference type="EMBL" id="CAFBLT010000001">
    <property type="protein sequence ID" value="CAB4865547.1"/>
    <property type="molecule type" value="Genomic_DNA"/>
</dbReference>
<dbReference type="CDD" id="cd02540">
    <property type="entry name" value="GT2_GlmU_N_bac"/>
    <property type="match status" value="1"/>
</dbReference>
<evidence type="ECO:0000313" key="9">
    <source>
        <dbReference type="EMBL" id="CAB5017438.1"/>
    </source>
</evidence>
<comment type="catalytic activity">
    <reaction evidence="5">
        <text>N-acetyl-alpha-D-glucosamine 1-phosphate + UTP + H(+) = UDP-N-acetyl-alpha-D-glucosamine + diphosphate</text>
        <dbReference type="Rhea" id="RHEA:13509"/>
        <dbReference type="ChEBI" id="CHEBI:15378"/>
        <dbReference type="ChEBI" id="CHEBI:33019"/>
        <dbReference type="ChEBI" id="CHEBI:46398"/>
        <dbReference type="ChEBI" id="CHEBI:57705"/>
        <dbReference type="ChEBI" id="CHEBI:57776"/>
        <dbReference type="EC" id="2.7.7.23"/>
    </reaction>
</comment>
<dbReference type="EC" id="2.7.7.23" evidence="2"/>
<comment type="subcellular location">
    <subcellularLocation>
        <location evidence="1">Cytoplasm</location>
    </subcellularLocation>
</comment>
<keyword evidence="3" id="KW-0808">Transferase</keyword>
<evidence type="ECO:0000313" key="7">
    <source>
        <dbReference type="EMBL" id="CAB4834576.1"/>
    </source>
</evidence>
<evidence type="ECO:0000259" key="6">
    <source>
        <dbReference type="Pfam" id="PF12804"/>
    </source>
</evidence>
<dbReference type="SUPFAM" id="SSF53448">
    <property type="entry name" value="Nucleotide-diphospho-sugar transferases"/>
    <property type="match status" value="1"/>
</dbReference>
<dbReference type="Pfam" id="PF12804">
    <property type="entry name" value="NTP_transf_3"/>
    <property type="match status" value="1"/>
</dbReference>
<dbReference type="Gene3D" id="3.90.550.10">
    <property type="entry name" value="Spore Coat Polysaccharide Biosynthesis Protein SpsA, Chain A"/>
    <property type="match status" value="1"/>
</dbReference>
<sequence>MRSSLPKPLHRLCGRPMILHVIDALAELDVQRVVVVVGHGGDQVTKTVSELAPEGLRVEFVEQVVQRGTGDAAAVALSAFSSVEDDDDVVVLPGDTPLLRPATLAELVARHRDREAGVTLLTAELDDPTGYGRIVRGKDGRVSGIVEHGDATQQEREIHEVNTSIYCFRRALLAPALRRLGSSNAQGEHYLTDVVGVLYEAGYPTHSLTVVDSMEAAGVNDRAQLSVAEAELRDRINERWMRRGVTMWDPERTYVDTDVELGKDVTLLPGTVLRGKCRIAEGCRIGPNAMLEDTTMGERAVVGTVHALHATIGSGAFVESFVTLAPSVVVAESSRIAAFQSLAP</sequence>
<evidence type="ECO:0000313" key="8">
    <source>
        <dbReference type="EMBL" id="CAB4865547.1"/>
    </source>
</evidence>
<name>A0A6J7D405_9ZZZZ</name>
<dbReference type="GO" id="GO:0005737">
    <property type="term" value="C:cytoplasm"/>
    <property type="evidence" value="ECO:0007669"/>
    <property type="project" value="UniProtKB-SubCell"/>
</dbReference>
<dbReference type="Gene3D" id="2.160.10.10">
    <property type="entry name" value="Hexapeptide repeat proteins"/>
    <property type="match status" value="1"/>
</dbReference>
<evidence type="ECO:0000256" key="1">
    <source>
        <dbReference type="ARBA" id="ARBA00004496"/>
    </source>
</evidence>
<evidence type="ECO:0000256" key="2">
    <source>
        <dbReference type="ARBA" id="ARBA00012457"/>
    </source>
</evidence>
<dbReference type="AlphaFoldDB" id="A0A6J7D405"/>
<accession>A0A6J7D405</accession>
<keyword evidence="4" id="KW-0548">Nucleotidyltransferase</keyword>
<dbReference type="PANTHER" id="PTHR43584">
    <property type="entry name" value="NUCLEOTIDYL TRANSFERASE"/>
    <property type="match status" value="1"/>
</dbReference>
<dbReference type="EMBL" id="CAFBPM010000005">
    <property type="protein sequence ID" value="CAB5017438.1"/>
    <property type="molecule type" value="Genomic_DNA"/>
</dbReference>
<dbReference type="GO" id="GO:0003977">
    <property type="term" value="F:UDP-N-acetylglucosamine diphosphorylase activity"/>
    <property type="evidence" value="ECO:0007669"/>
    <property type="project" value="UniProtKB-EC"/>
</dbReference>
<gene>
    <name evidence="7" type="ORF">UFOPK3164_01698</name>
    <name evidence="8" type="ORF">UFOPK3427_00465</name>
    <name evidence="9" type="ORF">UFOPK4112_00696</name>
</gene>